<name>A0A2A2GBS9_9BACT</name>
<protein>
    <recommendedName>
        <fullName evidence="11">Septum formation initiator</fullName>
    </recommendedName>
</protein>
<organism evidence="9 10">
    <name type="scientific">Fodinibius salipaludis</name>
    <dbReference type="NCBI Taxonomy" id="2032627"/>
    <lineage>
        <taxon>Bacteria</taxon>
        <taxon>Pseudomonadati</taxon>
        <taxon>Balneolota</taxon>
        <taxon>Balneolia</taxon>
        <taxon>Balneolales</taxon>
        <taxon>Balneolaceae</taxon>
        <taxon>Fodinibius</taxon>
    </lineage>
</organism>
<evidence type="ECO:0000256" key="6">
    <source>
        <dbReference type="ARBA" id="ARBA00023306"/>
    </source>
</evidence>
<dbReference type="InterPro" id="IPR007060">
    <property type="entry name" value="FtsL/DivIC"/>
</dbReference>
<evidence type="ECO:0008006" key="11">
    <source>
        <dbReference type="Google" id="ProtNLM"/>
    </source>
</evidence>
<dbReference type="PANTHER" id="PTHR37485:SF1">
    <property type="entry name" value="CELL DIVISION PROTEIN FTSB"/>
    <property type="match status" value="1"/>
</dbReference>
<keyword evidence="7" id="KW-0175">Coiled coil</keyword>
<dbReference type="RefSeq" id="WP_095605282.1">
    <property type="nucleotide sequence ID" value="NZ_NSKE01000002.1"/>
</dbReference>
<evidence type="ECO:0000313" key="9">
    <source>
        <dbReference type="EMBL" id="PAU95156.1"/>
    </source>
</evidence>
<evidence type="ECO:0000256" key="4">
    <source>
        <dbReference type="ARBA" id="ARBA00022989"/>
    </source>
</evidence>
<proteinExistence type="predicted"/>
<keyword evidence="6" id="KW-0131">Cell cycle</keyword>
<accession>A0A2A2GBS9</accession>
<keyword evidence="10" id="KW-1185">Reference proteome</keyword>
<dbReference type="PANTHER" id="PTHR37485">
    <property type="entry name" value="CELL DIVISION PROTEIN FTSB"/>
    <property type="match status" value="1"/>
</dbReference>
<dbReference type="InterPro" id="IPR023081">
    <property type="entry name" value="Cell_div_FtsB"/>
</dbReference>
<evidence type="ECO:0000256" key="1">
    <source>
        <dbReference type="ARBA" id="ARBA00022475"/>
    </source>
</evidence>
<dbReference type="AlphaFoldDB" id="A0A2A2GBS9"/>
<dbReference type="Pfam" id="PF04977">
    <property type="entry name" value="DivIC"/>
    <property type="match status" value="1"/>
</dbReference>
<dbReference type="Proteomes" id="UP000218831">
    <property type="component" value="Unassembled WGS sequence"/>
</dbReference>
<evidence type="ECO:0000256" key="8">
    <source>
        <dbReference type="SAM" id="Phobius"/>
    </source>
</evidence>
<evidence type="ECO:0000313" key="10">
    <source>
        <dbReference type="Proteomes" id="UP000218831"/>
    </source>
</evidence>
<keyword evidence="5 8" id="KW-0472">Membrane</keyword>
<sequence length="101" mass="12150">MNYELLNPLRWRKSFLALILGGIVVVWFTFIDTYSIWARIELNQRKAELKEKKEQLKNETQVLKQEIENLETDPFLLERIAREEYGMKKEGETVYKIKEVD</sequence>
<keyword evidence="1" id="KW-1003">Cell membrane</keyword>
<dbReference type="OrthoDB" id="1467719at2"/>
<evidence type="ECO:0000256" key="2">
    <source>
        <dbReference type="ARBA" id="ARBA00022618"/>
    </source>
</evidence>
<comment type="caution">
    <text evidence="9">The sequence shown here is derived from an EMBL/GenBank/DDBJ whole genome shotgun (WGS) entry which is preliminary data.</text>
</comment>
<evidence type="ECO:0000256" key="3">
    <source>
        <dbReference type="ARBA" id="ARBA00022692"/>
    </source>
</evidence>
<dbReference type="GO" id="GO:0043093">
    <property type="term" value="P:FtsZ-dependent cytokinesis"/>
    <property type="evidence" value="ECO:0007669"/>
    <property type="project" value="TreeGrafter"/>
</dbReference>
<dbReference type="GO" id="GO:0030428">
    <property type="term" value="C:cell septum"/>
    <property type="evidence" value="ECO:0007669"/>
    <property type="project" value="TreeGrafter"/>
</dbReference>
<keyword evidence="2" id="KW-0132">Cell division</keyword>
<gene>
    <name evidence="9" type="ORF">CK503_02855</name>
</gene>
<feature type="transmembrane region" description="Helical" evidence="8">
    <location>
        <begin position="15"/>
        <end position="37"/>
    </location>
</feature>
<reference evidence="9 10" key="1">
    <citation type="submission" date="2017-08" db="EMBL/GenBank/DDBJ databases">
        <title>Aliifodinibius alkalisoli sp. nov., isolated from saline alkaline soil.</title>
        <authorList>
            <person name="Liu D."/>
            <person name="Zhang G."/>
        </authorList>
    </citation>
    <scope>NUCLEOTIDE SEQUENCE [LARGE SCALE GENOMIC DNA]</scope>
    <source>
        <strain evidence="9 10">WN023</strain>
    </source>
</reference>
<dbReference type="EMBL" id="NSKE01000002">
    <property type="protein sequence ID" value="PAU95156.1"/>
    <property type="molecule type" value="Genomic_DNA"/>
</dbReference>
<evidence type="ECO:0000256" key="5">
    <source>
        <dbReference type="ARBA" id="ARBA00023136"/>
    </source>
</evidence>
<feature type="coiled-coil region" evidence="7">
    <location>
        <begin position="39"/>
        <end position="73"/>
    </location>
</feature>
<keyword evidence="4 8" id="KW-1133">Transmembrane helix</keyword>
<keyword evidence="3 8" id="KW-0812">Transmembrane</keyword>
<evidence type="ECO:0000256" key="7">
    <source>
        <dbReference type="SAM" id="Coils"/>
    </source>
</evidence>